<keyword evidence="1" id="KW-1133">Transmembrane helix</keyword>
<feature type="transmembrane region" description="Helical" evidence="1">
    <location>
        <begin position="186"/>
        <end position="216"/>
    </location>
</feature>
<protein>
    <submittedName>
        <fullName evidence="2">Uncharacterized protein</fullName>
    </submittedName>
</protein>
<dbReference type="AlphaFoldDB" id="A0A1Y2K5S5"/>
<keyword evidence="1" id="KW-0472">Membrane</keyword>
<feature type="transmembrane region" description="Helical" evidence="1">
    <location>
        <begin position="369"/>
        <end position="389"/>
    </location>
</feature>
<feature type="transmembrane region" description="Helical" evidence="1">
    <location>
        <begin position="328"/>
        <end position="348"/>
    </location>
</feature>
<sequence length="739" mass="83326">MKARLRAWQRFLFHPLAIFALLFLAILYAYSPIPFFLFADDHFLYPELAWFDHKSAWLSHLLSFNQTRYVAIGDFLLFRPGLFLAMYLNDLWRENYAHMAIVYALTTAMMGWAHYHVCSQFAPRWAALLLALSLPFLAMSDSAYQWSTHVFYTWSITFFLLGALRLRSVDIVDESSWRAVKLWPAAAWFCLASLFHESVVIALAAILGAALFWRVVIRRDWRVYRSPLIWLLATPLIFYFTLLLANMWAYDALEILRDGRFENLHEGRNYPFMEKVKMAVHFAVGEIGRILPVALLPEGWRETISQAMQSGVVQRLLPNVAASEQVKIAHTLLVMAQLAGMGLLAWLLTRFTRKPGQAPIFLPRNAFEIALTITVATILTGLIFTRLFSRGEVSSFYHLLVLAYLIPLAAVWMKKVGERLPRGLNVGFKWVLAALLLPNIIGYAYANHQKMRAAYDLTMPARLQPVAAITEALGDAQSCFGGIDAHALATDALPVLREEGGPGRANEGEFSKYMRELFTIWQWRSCARQGTAPRYFALHNAGSAKEPNIVAQRIDLTASPRDGGQPLAARGMGESMRRRILAAFRSDLSWSTIKTPQRLYRVPPEALQLDGQSYQLPVATQQIALSVEADEETPVFYNFGLFLPGAQSEVMLQFVDNAAILSAPGPDGSMRAIQVYLPRMARQGRVTLRQADAELCHVFFDDVLLFGASHCVLQGPVSVFRWDAGSPKEHLGALTSWTR</sequence>
<dbReference type="Proteomes" id="UP000194003">
    <property type="component" value="Unassembled WGS sequence"/>
</dbReference>
<name>A0A1Y2K5S5_9PROT</name>
<feature type="transmembrane region" description="Helical" evidence="1">
    <location>
        <begin position="12"/>
        <end position="30"/>
    </location>
</feature>
<reference evidence="2 3" key="1">
    <citation type="journal article" date="2016" name="BMC Genomics">
        <title>Combined genomic and structural analyses of a cultured magnetotactic bacterium reveals its niche adaptation to a dynamic environment.</title>
        <authorList>
            <person name="Araujo A.C."/>
            <person name="Morillo V."/>
            <person name="Cypriano J."/>
            <person name="Teixeira L.C."/>
            <person name="Leao P."/>
            <person name="Lyra S."/>
            <person name="Almeida L.G."/>
            <person name="Bazylinski D.A."/>
            <person name="Vasconcellos A.T."/>
            <person name="Abreu F."/>
            <person name="Lins U."/>
        </authorList>
    </citation>
    <scope>NUCLEOTIDE SEQUENCE [LARGE SCALE GENOMIC DNA]</scope>
    <source>
        <strain evidence="2 3">IT-1</strain>
    </source>
</reference>
<keyword evidence="3" id="KW-1185">Reference proteome</keyword>
<gene>
    <name evidence="2" type="ORF">MAIT1_03011</name>
</gene>
<evidence type="ECO:0000313" key="2">
    <source>
        <dbReference type="EMBL" id="OSM04903.1"/>
    </source>
</evidence>
<organism evidence="2 3">
    <name type="scientific">Magnetofaba australis IT-1</name>
    <dbReference type="NCBI Taxonomy" id="1434232"/>
    <lineage>
        <taxon>Bacteria</taxon>
        <taxon>Pseudomonadati</taxon>
        <taxon>Pseudomonadota</taxon>
        <taxon>Magnetococcia</taxon>
        <taxon>Magnetococcales</taxon>
        <taxon>Magnetococcaceae</taxon>
        <taxon>Magnetofaba</taxon>
    </lineage>
</organism>
<evidence type="ECO:0000256" key="1">
    <source>
        <dbReference type="SAM" id="Phobius"/>
    </source>
</evidence>
<dbReference type="EMBL" id="LVJN01000018">
    <property type="protein sequence ID" value="OSM04903.1"/>
    <property type="molecule type" value="Genomic_DNA"/>
</dbReference>
<feature type="transmembrane region" description="Helical" evidence="1">
    <location>
        <begin position="395"/>
        <end position="414"/>
    </location>
</feature>
<feature type="transmembrane region" description="Helical" evidence="1">
    <location>
        <begin position="228"/>
        <end position="250"/>
    </location>
</feature>
<keyword evidence="1" id="KW-0812">Transmembrane</keyword>
<feature type="transmembrane region" description="Helical" evidence="1">
    <location>
        <begin position="121"/>
        <end position="138"/>
    </location>
</feature>
<dbReference type="RefSeq" id="WP_085441551.1">
    <property type="nucleotide sequence ID" value="NZ_LVJN01000018.1"/>
</dbReference>
<comment type="caution">
    <text evidence="2">The sequence shown here is derived from an EMBL/GenBank/DDBJ whole genome shotgun (WGS) entry which is preliminary data.</text>
</comment>
<proteinExistence type="predicted"/>
<accession>A0A1Y2K5S5</accession>
<feature type="transmembrane region" description="Helical" evidence="1">
    <location>
        <begin position="96"/>
        <end position="115"/>
    </location>
</feature>
<evidence type="ECO:0000313" key="3">
    <source>
        <dbReference type="Proteomes" id="UP000194003"/>
    </source>
</evidence>
<feature type="transmembrane region" description="Helical" evidence="1">
    <location>
        <begin position="426"/>
        <end position="446"/>
    </location>
</feature>